<reference evidence="4" key="1">
    <citation type="journal article" date="2009" name="Science">
        <title>The B73 maize genome: complexity, diversity, and dynamics.</title>
        <authorList>
            <person name="Schnable P.S."/>
            <person name="Ware D."/>
            <person name="Fulton R.S."/>
            <person name="Stein J.C."/>
            <person name="Wei F."/>
            <person name="Pasternak S."/>
            <person name="Liang C."/>
            <person name="Zhang J."/>
            <person name="Fulton L."/>
            <person name="Graves T.A."/>
            <person name="Minx P."/>
            <person name="Reily A.D."/>
            <person name="Courtney L."/>
            <person name="Kruchowski S.S."/>
            <person name="Tomlinson C."/>
            <person name="Strong C."/>
            <person name="Delehaunty K."/>
            <person name="Fronick C."/>
            <person name="Courtney B."/>
            <person name="Rock S.M."/>
            <person name="Belter E."/>
            <person name="Du F."/>
            <person name="Kim K."/>
            <person name="Abbott R.M."/>
            <person name="Cotton M."/>
            <person name="Levy A."/>
            <person name="Marchetto P."/>
            <person name="Ochoa K."/>
            <person name="Jackson S.M."/>
            <person name="Gillam B."/>
            <person name="Chen W."/>
            <person name="Yan L."/>
            <person name="Higginbotham J."/>
            <person name="Cardenas M."/>
            <person name="Waligorski J."/>
            <person name="Applebaum E."/>
            <person name="Phelps L."/>
            <person name="Falcone J."/>
            <person name="Kanchi K."/>
            <person name="Thane T."/>
            <person name="Scimone A."/>
            <person name="Thane N."/>
            <person name="Henke J."/>
            <person name="Wang T."/>
            <person name="Ruppert J."/>
            <person name="Shah N."/>
            <person name="Rotter K."/>
            <person name="Hodges J."/>
            <person name="Ingenthron E."/>
            <person name="Cordes M."/>
            <person name="Kohlberg S."/>
            <person name="Sgro J."/>
            <person name="Delgado B."/>
            <person name="Mead K."/>
            <person name="Chinwalla A."/>
            <person name="Leonard S."/>
            <person name="Crouse K."/>
            <person name="Collura K."/>
            <person name="Kudrna D."/>
            <person name="Currie J."/>
            <person name="He R."/>
            <person name="Angelova A."/>
            <person name="Rajasekar S."/>
            <person name="Mueller T."/>
            <person name="Lomeli R."/>
            <person name="Scara G."/>
            <person name="Ko A."/>
            <person name="Delaney K."/>
            <person name="Wissotski M."/>
            <person name="Lopez G."/>
            <person name="Campos D."/>
            <person name="Braidotti M."/>
            <person name="Ashley E."/>
            <person name="Golser W."/>
            <person name="Kim H."/>
            <person name="Lee S."/>
            <person name="Lin J."/>
            <person name="Dujmic Z."/>
            <person name="Kim W."/>
            <person name="Talag J."/>
            <person name="Zuccolo A."/>
            <person name="Fan C."/>
            <person name="Sebastian A."/>
            <person name="Kramer M."/>
            <person name="Spiegel L."/>
            <person name="Nascimento L."/>
            <person name="Zutavern T."/>
            <person name="Miller B."/>
            <person name="Ambroise C."/>
            <person name="Muller S."/>
            <person name="Spooner W."/>
            <person name="Narechania A."/>
            <person name="Ren L."/>
            <person name="Wei S."/>
            <person name="Kumari S."/>
            <person name="Faga B."/>
            <person name="Levy M.J."/>
            <person name="McMahan L."/>
            <person name="Van Buren P."/>
            <person name="Vaughn M.W."/>
            <person name="Ying K."/>
            <person name="Yeh C.-T."/>
            <person name="Emrich S.J."/>
            <person name="Jia Y."/>
            <person name="Kalyanaraman A."/>
            <person name="Hsia A.-P."/>
            <person name="Barbazuk W.B."/>
            <person name="Baucom R.S."/>
            <person name="Brutnell T.P."/>
            <person name="Carpita N.C."/>
            <person name="Chaparro C."/>
            <person name="Chia J.-M."/>
            <person name="Deragon J.-M."/>
            <person name="Estill J.C."/>
            <person name="Fu Y."/>
            <person name="Jeddeloh J.A."/>
            <person name="Han Y."/>
            <person name="Lee H."/>
            <person name="Li P."/>
            <person name="Lisch D.R."/>
            <person name="Liu S."/>
            <person name="Liu Z."/>
            <person name="Nagel D.H."/>
            <person name="McCann M.C."/>
            <person name="SanMiguel P."/>
            <person name="Myers A.M."/>
            <person name="Nettleton D."/>
            <person name="Nguyen J."/>
            <person name="Penning B.W."/>
            <person name="Ponnala L."/>
            <person name="Schneider K.L."/>
            <person name="Schwartz D.C."/>
            <person name="Sharma A."/>
            <person name="Soderlund C."/>
            <person name="Springer N.M."/>
            <person name="Sun Q."/>
            <person name="Wang H."/>
            <person name="Waterman M."/>
            <person name="Westerman R."/>
            <person name="Wolfgruber T.K."/>
            <person name="Yang L."/>
            <person name="Yu Y."/>
            <person name="Zhang L."/>
            <person name="Zhou S."/>
            <person name="Zhu Q."/>
            <person name="Bennetzen J.L."/>
            <person name="Dawe R.K."/>
            <person name="Jiang J."/>
            <person name="Jiang N."/>
            <person name="Presting G.G."/>
            <person name="Wessler S.R."/>
            <person name="Aluru S."/>
            <person name="Martienssen R.A."/>
            <person name="Clifton S.W."/>
            <person name="McCombie W.R."/>
            <person name="Wing R.A."/>
            <person name="Wilson R.K."/>
        </authorList>
    </citation>
    <scope>NUCLEOTIDE SEQUENCE [LARGE SCALE GENOMIC DNA]</scope>
    <source>
        <strain evidence="4">cv. B73</strain>
    </source>
</reference>
<name>A0A804QIT5_MAIZE</name>
<feature type="region of interest" description="Disordered" evidence="1">
    <location>
        <begin position="286"/>
        <end position="349"/>
    </location>
</feature>
<keyword evidence="4" id="KW-1185">Reference proteome</keyword>
<evidence type="ECO:0000313" key="4">
    <source>
        <dbReference type="Proteomes" id="UP000007305"/>
    </source>
</evidence>
<feature type="region of interest" description="Disordered" evidence="1">
    <location>
        <begin position="35"/>
        <end position="94"/>
    </location>
</feature>
<evidence type="ECO:0000313" key="3">
    <source>
        <dbReference type="EnsemblPlants" id="Zm00001eb335890_P001"/>
    </source>
</evidence>
<dbReference type="Proteomes" id="UP000007305">
    <property type="component" value="Chromosome 8"/>
</dbReference>
<feature type="compositionally biased region" description="Basic and acidic residues" evidence="1">
    <location>
        <begin position="40"/>
        <end position="51"/>
    </location>
</feature>
<gene>
    <name evidence="3" type="primary">LOC103634828</name>
</gene>
<accession>A0A804QIT5</accession>
<reference evidence="3" key="3">
    <citation type="submission" date="2021-05" db="UniProtKB">
        <authorList>
            <consortium name="EnsemblPlants"/>
        </authorList>
    </citation>
    <scope>IDENTIFICATION</scope>
    <source>
        <strain evidence="3">cv. B73</strain>
    </source>
</reference>
<keyword evidence="5" id="KW-1267">Proteomics identification</keyword>
<dbReference type="Gramene" id="Zm00001eb335890_T001">
    <property type="protein sequence ID" value="Zm00001eb335890_P001"/>
    <property type="gene ID" value="Zm00001eb335890"/>
</dbReference>
<feature type="domain" description="DUF4378" evidence="2">
    <location>
        <begin position="505"/>
        <end position="662"/>
    </location>
</feature>
<feature type="compositionally biased region" description="Polar residues" evidence="1">
    <location>
        <begin position="331"/>
        <end position="344"/>
    </location>
</feature>
<organism evidence="3 4">
    <name type="scientific">Zea mays</name>
    <name type="common">Maize</name>
    <dbReference type="NCBI Taxonomy" id="4577"/>
    <lineage>
        <taxon>Eukaryota</taxon>
        <taxon>Viridiplantae</taxon>
        <taxon>Streptophyta</taxon>
        <taxon>Embryophyta</taxon>
        <taxon>Tracheophyta</taxon>
        <taxon>Spermatophyta</taxon>
        <taxon>Magnoliopsida</taxon>
        <taxon>Liliopsida</taxon>
        <taxon>Poales</taxon>
        <taxon>Poaceae</taxon>
        <taxon>PACMAD clade</taxon>
        <taxon>Panicoideae</taxon>
        <taxon>Andropogonodae</taxon>
        <taxon>Andropogoneae</taxon>
        <taxon>Tripsacinae</taxon>
        <taxon>Zea</taxon>
    </lineage>
</organism>
<proteinExistence type="evidence at protein level"/>
<dbReference type="InterPro" id="IPR044257">
    <property type="entry name" value="TRM32-like"/>
</dbReference>
<feature type="compositionally biased region" description="Polar residues" evidence="1">
    <location>
        <begin position="217"/>
        <end position="227"/>
    </location>
</feature>
<protein>
    <recommendedName>
        <fullName evidence="2">DUF4378 domain-containing protein</fullName>
    </recommendedName>
</protein>
<dbReference type="EnsemblPlants" id="Zm00001eb335890_T001">
    <property type="protein sequence ID" value="Zm00001eb335890_P001"/>
    <property type="gene ID" value="Zm00001eb335890"/>
</dbReference>
<evidence type="ECO:0007829" key="5">
    <source>
        <dbReference type="PeptideAtlas" id="A0A804QIT5"/>
    </source>
</evidence>
<evidence type="ECO:0000256" key="1">
    <source>
        <dbReference type="SAM" id="MobiDB-lite"/>
    </source>
</evidence>
<dbReference type="OrthoDB" id="758104at2759"/>
<feature type="region of interest" description="Disordered" evidence="1">
    <location>
        <begin position="217"/>
        <end position="238"/>
    </location>
</feature>
<sequence>MAQLLHHQDSGFYDKELHGCRWGILQFFGFRRRQRSAKMQPDKKHGPEKNSRGSRRRSRSYAPLKNEDSEILDDDKNTEVTKKQKASQKNSGKASLRSLILRKLYGKEGQEEKMLPVAPKLLRTISTDDISMKRKSHRSISMDGVLHKVPYGKKVSGDVISEGLPRSASATYDRDGVKPYFGTATKRHVNQGFRRSRSLSESWESYSRLLDSISSNESKRVLTSSKSTRVHSPDGPSVIASLQRTSEAFRSQGLDKRDENLVTAEDASAPHFEEKTDVDVDVEVAKGESSSDTVPGGSENPPLPDEYVDHKSEEDTCTAPSPSEAVDVSEEQTVSCDDNNQVPSSEVKLYGDCSTSSGIDIPEEHAEIYDDNQIHSSTQADSYTSLSSKGITISEEHTSTSHENQMHPFQISKPIEGTFCAPYPGGEFEADISLSCEQETESPMSILHVAFSDDPDSPVKHTPLDDTLLNPRILHLDNADASAGTAAIQKGDFDGLQVDPRHEIEFNHVKDIFKKSSFSNEILFDEWCSQNITALQEVDCQHYEAAAASFDFTDMSADQLLLFDLTNEGLLDIYKKYSVSESRFSWFSSFDRPKPVGNRVLKELWSGLSCHLDERPRSSIEVDTILSNDLVARSDPWTTFSGDADHVGNKLVDFVFDKLLTELVLQLAEF</sequence>
<reference evidence="3" key="2">
    <citation type="submission" date="2019-07" db="EMBL/GenBank/DDBJ databases">
        <authorList>
            <person name="Seetharam A."/>
            <person name="Woodhouse M."/>
            <person name="Cannon E."/>
        </authorList>
    </citation>
    <scope>NUCLEOTIDE SEQUENCE [LARGE SCALE GENOMIC DNA]</scope>
    <source>
        <strain evidence="3">cv. B73</strain>
    </source>
</reference>
<dbReference type="PANTHER" id="PTHR47071:SF12">
    <property type="entry name" value="OS01G0149900 PROTEIN"/>
    <property type="match status" value="1"/>
</dbReference>
<dbReference type="AlphaFoldDB" id="A0A804QIT5"/>
<evidence type="ECO:0000259" key="2">
    <source>
        <dbReference type="Pfam" id="PF14309"/>
    </source>
</evidence>
<dbReference type="PANTHER" id="PTHR47071">
    <property type="entry name" value="PROTEIN TRM32"/>
    <property type="match status" value="1"/>
</dbReference>
<dbReference type="Pfam" id="PF14309">
    <property type="entry name" value="DUF4378"/>
    <property type="match status" value="1"/>
</dbReference>
<dbReference type="InterPro" id="IPR025486">
    <property type="entry name" value="DUF4378"/>
</dbReference>